<dbReference type="Proteomes" id="UP000054217">
    <property type="component" value="Unassembled WGS sequence"/>
</dbReference>
<feature type="non-terminal residue" evidence="1">
    <location>
        <position position="79"/>
    </location>
</feature>
<dbReference type="HOGENOM" id="CLU_2612599_0_0_1"/>
<dbReference type="AlphaFoldDB" id="A0A0C3K413"/>
<feature type="non-terminal residue" evidence="1">
    <location>
        <position position="1"/>
    </location>
</feature>
<reference evidence="2" key="2">
    <citation type="submission" date="2015-01" db="EMBL/GenBank/DDBJ databases">
        <title>Evolutionary Origins and Diversification of the Mycorrhizal Mutualists.</title>
        <authorList>
            <consortium name="DOE Joint Genome Institute"/>
            <consortium name="Mycorrhizal Genomics Consortium"/>
            <person name="Kohler A."/>
            <person name="Kuo A."/>
            <person name="Nagy L.G."/>
            <person name="Floudas D."/>
            <person name="Copeland A."/>
            <person name="Barry K.W."/>
            <person name="Cichocki N."/>
            <person name="Veneault-Fourrey C."/>
            <person name="LaButti K."/>
            <person name="Lindquist E.A."/>
            <person name="Lipzen A."/>
            <person name="Lundell T."/>
            <person name="Morin E."/>
            <person name="Murat C."/>
            <person name="Riley R."/>
            <person name="Ohm R."/>
            <person name="Sun H."/>
            <person name="Tunlid A."/>
            <person name="Henrissat B."/>
            <person name="Grigoriev I.V."/>
            <person name="Hibbett D.S."/>
            <person name="Martin F."/>
        </authorList>
    </citation>
    <scope>NUCLEOTIDE SEQUENCE [LARGE SCALE GENOMIC DNA]</scope>
    <source>
        <strain evidence="2">Marx 270</strain>
    </source>
</reference>
<keyword evidence="2" id="KW-1185">Reference proteome</keyword>
<dbReference type="InParanoid" id="A0A0C3K413"/>
<name>A0A0C3K413_PISTI</name>
<accession>A0A0C3K413</accession>
<evidence type="ECO:0000313" key="2">
    <source>
        <dbReference type="Proteomes" id="UP000054217"/>
    </source>
</evidence>
<proteinExistence type="predicted"/>
<sequence>TFAGEAVSNTFDDANIPALPNPSTMMLPHTNNQAIVHALPIHPPTCFLVTRVNAHSRMTPTAIIPNARSIHHHSTLRLS</sequence>
<organism evidence="1 2">
    <name type="scientific">Pisolithus tinctorius Marx 270</name>
    <dbReference type="NCBI Taxonomy" id="870435"/>
    <lineage>
        <taxon>Eukaryota</taxon>
        <taxon>Fungi</taxon>
        <taxon>Dikarya</taxon>
        <taxon>Basidiomycota</taxon>
        <taxon>Agaricomycotina</taxon>
        <taxon>Agaricomycetes</taxon>
        <taxon>Agaricomycetidae</taxon>
        <taxon>Boletales</taxon>
        <taxon>Sclerodermatineae</taxon>
        <taxon>Pisolithaceae</taxon>
        <taxon>Pisolithus</taxon>
    </lineage>
</organism>
<evidence type="ECO:0000313" key="1">
    <source>
        <dbReference type="EMBL" id="KIO04297.1"/>
    </source>
</evidence>
<gene>
    <name evidence="1" type="ORF">M404DRAFT_110108</name>
</gene>
<dbReference type="EMBL" id="KN831972">
    <property type="protein sequence ID" value="KIO04297.1"/>
    <property type="molecule type" value="Genomic_DNA"/>
</dbReference>
<protein>
    <submittedName>
        <fullName evidence="1">Uncharacterized protein</fullName>
    </submittedName>
</protein>
<reference evidence="1 2" key="1">
    <citation type="submission" date="2014-04" db="EMBL/GenBank/DDBJ databases">
        <authorList>
            <consortium name="DOE Joint Genome Institute"/>
            <person name="Kuo A."/>
            <person name="Kohler A."/>
            <person name="Costa M.D."/>
            <person name="Nagy L.G."/>
            <person name="Floudas D."/>
            <person name="Copeland A."/>
            <person name="Barry K.W."/>
            <person name="Cichocki N."/>
            <person name="Veneault-Fourrey C."/>
            <person name="LaButti K."/>
            <person name="Lindquist E.A."/>
            <person name="Lipzen A."/>
            <person name="Lundell T."/>
            <person name="Morin E."/>
            <person name="Murat C."/>
            <person name="Sun H."/>
            <person name="Tunlid A."/>
            <person name="Henrissat B."/>
            <person name="Grigoriev I.V."/>
            <person name="Hibbett D.S."/>
            <person name="Martin F."/>
            <person name="Nordberg H.P."/>
            <person name="Cantor M.N."/>
            <person name="Hua S.X."/>
        </authorList>
    </citation>
    <scope>NUCLEOTIDE SEQUENCE [LARGE SCALE GENOMIC DNA]</scope>
    <source>
        <strain evidence="1 2">Marx 270</strain>
    </source>
</reference>